<keyword evidence="2" id="KW-0812">Transmembrane</keyword>
<evidence type="ECO:0000256" key="1">
    <source>
        <dbReference type="ARBA" id="ARBA00031200"/>
    </source>
</evidence>
<dbReference type="InterPro" id="IPR011642">
    <property type="entry name" value="Gate_dom"/>
</dbReference>
<dbReference type="PRINTS" id="PR00326">
    <property type="entry name" value="GTP1OBG"/>
</dbReference>
<name>A0ABT1ZTM4_9BURK</name>
<sequence>MGAVDQQVQAAAKTPLVALLGNPNCGKTALFNRLTGARQKVANYAGVTIERKEGSFTLPGGRPLRVLDLPGAYSLAAHTPDEAITRDVVAGLRAGEQTPDAVVCVVNATNLRLNLRLVLEIKRLGQPMVLALNMVDVAKKRGIEIDTARLSKELGMPVIETVAVQAGGEKGLLAALEAMPFDLRVTPNPLSAIDAVPVEETQREVRRIIDATVSYDNDKGNLSEQIDQVVLHPVIGPIILAATMFLIFQAVFSWANAPMDLIKSSVDALGHWVGNALPDGPLRGLIVDGVFGGAGSVLVYLPQILILFFFILVLEDCGYLPRAAFLLDRMMGGVGLSGRAFIPLLSSFACAIPGVMAARTIQNPRDRLVTIMIAPLMTCSARLPVYALVIAAFIPHRELGGGINLQGLVLFLLYAAGIVSAMGVAYFFKRTVGAKGHQPLMLELPAYHWPHLHNLALGLWERARIFITRVGTVILTLMILVWFLSSFPGAPEGATQPPIYYSIAGMLGRALAVVFGPIGFGWQICIALVPGMAAREVAVGALGTVYALSTTGDDVASSLTPIIAASWTLPTALSLLAWYVFAPQCLSTLSVVRRETGSVRYAFLMAGYMFALAYTASFLTFHIARAVLGS</sequence>
<feature type="transmembrane region" description="Helical" evidence="2">
    <location>
        <begin position="406"/>
        <end position="428"/>
    </location>
</feature>
<evidence type="ECO:0000256" key="2">
    <source>
        <dbReference type="SAM" id="Phobius"/>
    </source>
</evidence>
<feature type="transmembrane region" description="Helical" evidence="2">
    <location>
        <begin position="234"/>
        <end position="255"/>
    </location>
</feature>
<feature type="transmembrane region" description="Helical" evidence="2">
    <location>
        <begin position="532"/>
        <end position="549"/>
    </location>
</feature>
<feature type="transmembrane region" description="Helical" evidence="2">
    <location>
        <begin position="561"/>
        <end position="581"/>
    </location>
</feature>
<feature type="transmembrane region" description="Helical" evidence="2">
    <location>
        <begin position="466"/>
        <end position="487"/>
    </location>
</feature>
<dbReference type="EMBL" id="JANUGW010000012">
    <property type="protein sequence ID" value="MCS0583278.1"/>
    <property type="molecule type" value="Genomic_DNA"/>
</dbReference>
<feature type="transmembrane region" description="Helical" evidence="2">
    <location>
        <begin position="499"/>
        <end position="520"/>
    </location>
</feature>
<dbReference type="InterPro" id="IPR050860">
    <property type="entry name" value="FeoB_GTPase"/>
</dbReference>
<keyword evidence="2" id="KW-0472">Membrane</keyword>
<feature type="domain" description="FeoB-type G" evidence="3">
    <location>
        <begin position="14"/>
        <end position="182"/>
    </location>
</feature>
<keyword evidence="2" id="KW-1133">Transmembrane helix</keyword>
<dbReference type="InterPro" id="IPR011640">
    <property type="entry name" value="Fe2_transport_prot_B_C"/>
</dbReference>
<feature type="transmembrane region" description="Helical" evidence="2">
    <location>
        <begin position="290"/>
        <end position="314"/>
    </location>
</feature>
<dbReference type="InterPro" id="IPR006073">
    <property type="entry name" value="GTP-bd"/>
</dbReference>
<evidence type="ECO:0000259" key="3">
    <source>
        <dbReference type="PROSITE" id="PS51711"/>
    </source>
</evidence>
<feature type="transmembrane region" description="Helical" evidence="2">
    <location>
        <begin position="601"/>
        <end position="624"/>
    </location>
</feature>
<feature type="transmembrane region" description="Helical" evidence="2">
    <location>
        <begin position="368"/>
        <end position="394"/>
    </location>
</feature>
<dbReference type="InterPro" id="IPR030389">
    <property type="entry name" value="G_FEOB_dom"/>
</dbReference>
<dbReference type="InterPro" id="IPR027417">
    <property type="entry name" value="P-loop_NTPase"/>
</dbReference>
<keyword evidence="5" id="KW-1185">Reference proteome</keyword>
<dbReference type="Pfam" id="PF07670">
    <property type="entry name" value="Gate"/>
    <property type="match status" value="2"/>
</dbReference>
<dbReference type="PROSITE" id="PS51711">
    <property type="entry name" value="G_FEOB"/>
    <property type="match status" value="1"/>
</dbReference>
<reference evidence="4 5" key="1">
    <citation type="submission" date="2022-08" db="EMBL/GenBank/DDBJ databases">
        <title>Reclassification of Massilia species as members of the genera Telluria, Duganella, Pseudoduganella, Mokoshia gen. nov. and Zemynaea gen. nov. using orthogonal and non-orthogonal genome-based approaches.</title>
        <authorList>
            <person name="Bowman J.P."/>
        </authorList>
    </citation>
    <scope>NUCLEOTIDE SEQUENCE [LARGE SCALE GENOMIC DNA]</scope>
    <source>
        <strain evidence="4 5">JCM 31316</strain>
    </source>
</reference>
<evidence type="ECO:0000313" key="5">
    <source>
        <dbReference type="Proteomes" id="UP001204151"/>
    </source>
</evidence>
<comment type="caution">
    <text evidence="4">The sequence shown here is derived from an EMBL/GenBank/DDBJ whole genome shotgun (WGS) entry which is preliminary data.</text>
</comment>
<protein>
    <recommendedName>
        <fullName evidence="1">Ferrous iron transport protein B</fullName>
    </recommendedName>
</protein>
<dbReference type="PANTHER" id="PTHR43185:SF1">
    <property type="entry name" value="FE(2+) TRANSPORTER FEOB"/>
    <property type="match status" value="1"/>
</dbReference>
<dbReference type="SUPFAM" id="SSF52540">
    <property type="entry name" value="P-loop containing nucleoside triphosphate hydrolases"/>
    <property type="match status" value="1"/>
</dbReference>
<accession>A0ABT1ZTM4</accession>
<dbReference type="CDD" id="cd01879">
    <property type="entry name" value="FeoB"/>
    <property type="match status" value="1"/>
</dbReference>
<dbReference type="Gene3D" id="3.40.50.300">
    <property type="entry name" value="P-loop containing nucleotide triphosphate hydrolases"/>
    <property type="match status" value="1"/>
</dbReference>
<dbReference type="PANTHER" id="PTHR43185">
    <property type="entry name" value="FERROUS IRON TRANSPORT PROTEIN B"/>
    <property type="match status" value="1"/>
</dbReference>
<evidence type="ECO:0000313" key="4">
    <source>
        <dbReference type="EMBL" id="MCS0583278.1"/>
    </source>
</evidence>
<gene>
    <name evidence="4" type="ORF">NX784_16940</name>
</gene>
<proteinExistence type="predicted"/>
<dbReference type="Proteomes" id="UP001204151">
    <property type="component" value="Unassembled WGS sequence"/>
</dbReference>
<organism evidence="4 5">
    <name type="scientific">Massilia pinisoli</name>
    <dbReference type="NCBI Taxonomy" id="1772194"/>
    <lineage>
        <taxon>Bacteria</taxon>
        <taxon>Pseudomonadati</taxon>
        <taxon>Pseudomonadota</taxon>
        <taxon>Betaproteobacteria</taxon>
        <taxon>Burkholderiales</taxon>
        <taxon>Oxalobacteraceae</taxon>
        <taxon>Telluria group</taxon>
        <taxon>Massilia</taxon>
    </lineage>
</organism>
<dbReference type="Pfam" id="PF07664">
    <property type="entry name" value="FeoB_C"/>
    <property type="match status" value="1"/>
</dbReference>
<dbReference type="Pfam" id="PF02421">
    <property type="entry name" value="FeoB_N"/>
    <property type="match status" value="1"/>
</dbReference>
<dbReference type="RefSeq" id="WP_258817866.1">
    <property type="nucleotide sequence ID" value="NZ_JANUGW010000012.1"/>
</dbReference>